<evidence type="ECO:0000313" key="4">
    <source>
        <dbReference type="RefSeq" id="XP_011640170.1"/>
    </source>
</evidence>
<dbReference type="PANTHER" id="PTHR18952:SF114">
    <property type="entry name" value="CARBONIC ANHYDRASE 3, ISOFORM A"/>
    <property type="match status" value="1"/>
</dbReference>
<keyword evidence="3" id="KW-1185">Reference proteome</keyword>
<evidence type="ECO:0000313" key="3">
    <source>
        <dbReference type="Proteomes" id="UP000504615"/>
    </source>
</evidence>
<dbReference type="CDD" id="cd00326">
    <property type="entry name" value="alpha_CA"/>
    <property type="match status" value="1"/>
</dbReference>
<dbReference type="SMART" id="SM01057">
    <property type="entry name" value="Carb_anhydrase"/>
    <property type="match status" value="1"/>
</dbReference>
<evidence type="ECO:0000259" key="2">
    <source>
        <dbReference type="PROSITE" id="PS51144"/>
    </source>
</evidence>
<comment type="similarity">
    <text evidence="1">Belongs to the alpha-carbonic anhydrase family.</text>
</comment>
<dbReference type="Proteomes" id="UP000504615">
    <property type="component" value="Unplaced"/>
</dbReference>
<organism evidence="3 4">
    <name type="scientific">Pogonomyrmex barbatus</name>
    <name type="common">red harvester ant</name>
    <dbReference type="NCBI Taxonomy" id="144034"/>
    <lineage>
        <taxon>Eukaryota</taxon>
        <taxon>Metazoa</taxon>
        <taxon>Ecdysozoa</taxon>
        <taxon>Arthropoda</taxon>
        <taxon>Hexapoda</taxon>
        <taxon>Insecta</taxon>
        <taxon>Pterygota</taxon>
        <taxon>Neoptera</taxon>
        <taxon>Endopterygota</taxon>
        <taxon>Hymenoptera</taxon>
        <taxon>Apocrita</taxon>
        <taxon>Aculeata</taxon>
        <taxon>Formicoidea</taxon>
        <taxon>Formicidae</taxon>
        <taxon>Myrmicinae</taxon>
        <taxon>Pogonomyrmex</taxon>
    </lineage>
</organism>
<dbReference type="GO" id="GO:0004089">
    <property type="term" value="F:carbonate dehydratase activity"/>
    <property type="evidence" value="ECO:0007669"/>
    <property type="project" value="InterPro"/>
</dbReference>
<reference evidence="4" key="1">
    <citation type="submission" date="2025-08" db="UniProtKB">
        <authorList>
            <consortium name="RefSeq"/>
        </authorList>
    </citation>
    <scope>IDENTIFICATION</scope>
</reference>
<dbReference type="RefSeq" id="XP_011640170.1">
    <property type="nucleotide sequence ID" value="XM_011641868.1"/>
</dbReference>
<dbReference type="InterPro" id="IPR036398">
    <property type="entry name" value="CA_dom_sf"/>
</dbReference>
<dbReference type="SUPFAM" id="SSF51069">
    <property type="entry name" value="Carbonic anhydrase"/>
    <property type="match status" value="1"/>
</dbReference>
<dbReference type="InterPro" id="IPR001148">
    <property type="entry name" value="CA_dom"/>
</dbReference>
<gene>
    <name evidence="4" type="primary">LOC105429117</name>
</gene>
<dbReference type="AlphaFoldDB" id="A0A6I9WGF6"/>
<dbReference type="GO" id="GO:0008270">
    <property type="term" value="F:zinc ion binding"/>
    <property type="evidence" value="ECO:0007669"/>
    <property type="project" value="InterPro"/>
</dbReference>
<dbReference type="GO" id="GO:0005737">
    <property type="term" value="C:cytoplasm"/>
    <property type="evidence" value="ECO:0007669"/>
    <property type="project" value="TreeGrafter"/>
</dbReference>
<dbReference type="GeneID" id="105429117"/>
<feature type="domain" description="Alpha-carbonic anhydrase" evidence="2">
    <location>
        <begin position="1"/>
        <end position="248"/>
    </location>
</feature>
<dbReference type="Gene3D" id="3.10.200.10">
    <property type="entry name" value="Alpha carbonic anhydrase"/>
    <property type="match status" value="1"/>
</dbReference>
<dbReference type="OrthoDB" id="429145at2759"/>
<accession>A0A6I9WGF6</accession>
<name>A0A6I9WGF6_9HYME</name>
<dbReference type="Pfam" id="PF00194">
    <property type="entry name" value="Carb_anhydrase"/>
    <property type="match status" value="1"/>
</dbReference>
<proteinExistence type="inferred from homology"/>
<sequence>MTNYTEFIKSQSSGQAPIDLNDKIVRPKRFSPLILNGHWLKDGNATLCNDGIKAIIYLNGDRIPSMISGGPLINDEYEFHNAHFHWGEDDCRGAEHTINGTWFSMECHMVHWNQKYLTFAECLKYRDGLCVLAYLFLVQSGCCNVKFEKISENLKYIQNAESEINIPADCLSWMRVATDCSYYYTYHGSYNVGNNPECVTWIIFPVIIPIQSCQVNEFRKLKDINGEFIKANWRDIQPLRGRQIFLALHFID</sequence>
<dbReference type="PANTHER" id="PTHR18952">
    <property type="entry name" value="CARBONIC ANHYDRASE"/>
    <property type="match status" value="1"/>
</dbReference>
<evidence type="ECO:0000256" key="1">
    <source>
        <dbReference type="ARBA" id="ARBA00010718"/>
    </source>
</evidence>
<dbReference type="PROSITE" id="PS51144">
    <property type="entry name" value="ALPHA_CA_2"/>
    <property type="match status" value="1"/>
</dbReference>
<protein>
    <submittedName>
        <fullName evidence="4">Carbonic anhydrase 1-like</fullName>
    </submittedName>
</protein>
<dbReference type="KEGG" id="pbar:105429117"/>
<dbReference type="InterPro" id="IPR023561">
    <property type="entry name" value="Carbonic_anhydrase_a-class"/>
</dbReference>